<evidence type="ECO:0000256" key="1">
    <source>
        <dbReference type="SAM" id="MobiDB-lite"/>
    </source>
</evidence>
<feature type="region of interest" description="Disordered" evidence="1">
    <location>
        <begin position="1"/>
        <end position="33"/>
    </location>
</feature>
<reference evidence="2" key="1">
    <citation type="submission" date="2020-02" db="EMBL/GenBank/DDBJ databases">
        <authorList>
            <person name="Meier V. D."/>
        </authorList>
    </citation>
    <scope>NUCLEOTIDE SEQUENCE</scope>
    <source>
        <strain evidence="2">AVDCRST_MAG22</strain>
    </source>
</reference>
<proteinExistence type="predicted"/>
<dbReference type="AlphaFoldDB" id="A0A6J4PE02"/>
<dbReference type="EMBL" id="CADCUV010000069">
    <property type="protein sequence ID" value="CAA9408294.1"/>
    <property type="molecule type" value="Genomic_DNA"/>
</dbReference>
<sequence length="104" mass="10733">MGEPEGAQEPPHGGHRESHPADAAQEGRPLPRGGVGARLYVLFEQPRDGCVGLRGPATALAGSERLLVGREPAVAFDRREADAEETGGSGFGHPVLDGGDDPDA</sequence>
<name>A0A6J4PE02_9ACTN</name>
<organism evidence="2">
    <name type="scientific">uncultured Rubrobacteraceae bacterium</name>
    <dbReference type="NCBI Taxonomy" id="349277"/>
    <lineage>
        <taxon>Bacteria</taxon>
        <taxon>Bacillati</taxon>
        <taxon>Actinomycetota</taxon>
        <taxon>Rubrobacteria</taxon>
        <taxon>Rubrobacterales</taxon>
        <taxon>Rubrobacteraceae</taxon>
        <taxon>environmental samples</taxon>
    </lineage>
</organism>
<evidence type="ECO:0000313" key="2">
    <source>
        <dbReference type="EMBL" id="CAA9408294.1"/>
    </source>
</evidence>
<protein>
    <submittedName>
        <fullName evidence="2">Uncharacterized protein</fullName>
    </submittedName>
</protein>
<gene>
    <name evidence="2" type="ORF">AVDCRST_MAG22-1691</name>
</gene>
<feature type="region of interest" description="Disordered" evidence="1">
    <location>
        <begin position="78"/>
        <end position="104"/>
    </location>
</feature>
<accession>A0A6J4PE02</accession>